<evidence type="ECO:0000256" key="8">
    <source>
        <dbReference type="HAMAP-Rule" id="MF_00255"/>
    </source>
</evidence>
<keyword evidence="2 8" id="KW-0436">Ligase</keyword>
<dbReference type="GO" id="GO:0006426">
    <property type="term" value="P:glycyl-tRNA aminoacylation"/>
    <property type="evidence" value="ECO:0007669"/>
    <property type="project" value="UniProtKB-UniRule"/>
</dbReference>
<dbReference type="InterPro" id="IPR006194">
    <property type="entry name" value="Gly-tRNA-synth_heterodimer"/>
</dbReference>
<evidence type="ECO:0000256" key="4">
    <source>
        <dbReference type="ARBA" id="ARBA00022840"/>
    </source>
</evidence>
<comment type="subunit">
    <text evidence="8">Tetramer of two alpha and two beta subunits.</text>
</comment>
<keyword evidence="3 8" id="KW-0547">Nucleotide-binding</keyword>
<evidence type="ECO:0000313" key="9">
    <source>
        <dbReference type="EMBL" id="QLL77874.1"/>
    </source>
</evidence>
<dbReference type="SUPFAM" id="SSF109604">
    <property type="entry name" value="HD-domain/PDEase-like"/>
    <property type="match status" value="1"/>
</dbReference>
<evidence type="ECO:0000313" key="10">
    <source>
        <dbReference type="Proteomes" id="UP000510886"/>
    </source>
</evidence>
<evidence type="ECO:0000256" key="7">
    <source>
        <dbReference type="ARBA" id="ARBA00047937"/>
    </source>
</evidence>
<dbReference type="NCBIfam" id="TIGR00211">
    <property type="entry name" value="glyS"/>
    <property type="match status" value="1"/>
</dbReference>
<evidence type="ECO:0000256" key="2">
    <source>
        <dbReference type="ARBA" id="ARBA00022598"/>
    </source>
</evidence>
<dbReference type="GO" id="GO:0005524">
    <property type="term" value="F:ATP binding"/>
    <property type="evidence" value="ECO:0007669"/>
    <property type="project" value="UniProtKB-UniRule"/>
</dbReference>
<dbReference type="RefSeq" id="WP_180849607.1">
    <property type="nucleotide sequence ID" value="NZ_CP047418.1"/>
</dbReference>
<dbReference type="PANTHER" id="PTHR30075:SF2">
    <property type="entry name" value="GLYCINE--TRNA LIGASE, CHLOROPLASTIC_MITOCHONDRIAL 2"/>
    <property type="match status" value="1"/>
</dbReference>
<comment type="similarity">
    <text evidence="1 8">Belongs to the class-II aminoacyl-tRNA synthetase family.</text>
</comment>
<name>A0A7H9EJQ4_9LACO</name>
<keyword evidence="8" id="KW-0963">Cytoplasm</keyword>
<keyword evidence="4 8" id="KW-0067">ATP-binding</keyword>
<comment type="catalytic activity">
    <reaction evidence="7 8">
        <text>tRNA(Gly) + glycine + ATP = glycyl-tRNA(Gly) + AMP + diphosphate</text>
        <dbReference type="Rhea" id="RHEA:16013"/>
        <dbReference type="Rhea" id="RHEA-COMP:9664"/>
        <dbReference type="Rhea" id="RHEA-COMP:9683"/>
        <dbReference type="ChEBI" id="CHEBI:30616"/>
        <dbReference type="ChEBI" id="CHEBI:33019"/>
        <dbReference type="ChEBI" id="CHEBI:57305"/>
        <dbReference type="ChEBI" id="CHEBI:78442"/>
        <dbReference type="ChEBI" id="CHEBI:78522"/>
        <dbReference type="ChEBI" id="CHEBI:456215"/>
        <dbReference type="EC" id="6.1.1.14"/>
    </reaction>
</comment>
<dbReference type="Pfam" id="PF02092">
    <property type="entry name" value="tRNA_synt_2f"/>
    <property type="match status" value="1"/>
</dbReference>
<keyword evidence="6 8" id="KW-0030">Aminoacyl-tRNA synthetase</keyword>
<evidence type="ECO:0000256" key="5">
    <source>
        <dbReference type="ARBA" id="ARBA00022917"/>
    </source>
</evidence>
<dbReference type="PANTHER" id="PTHR30075">
    <property type="entry name" value="GLYCYL-TRNA SYNTHETASE"/>
    <property type="match status" value="1"/>
</dbReference>
<dbReference type="Proteomes" id="UP000510886">
    <property type="component" value="Chromosome"/>
</dbReference>
<evidence type="ECO:0000256" key="6">
    <source>
        <dbReference type="ARBA" id="ARBA00023146"/>
    </source>
</evidence>
<dbReference type="HAMAP" id="MF_00255">
    <property type="entry name" value="Gly_tRNA_synth_beta"/>
    <property type="match status" value="1"/>
</dbReference>
<dbReference type="GO" id="GO:0005829">
    <property type="term" value="C:cytosol"/>
    <property type="evidence" value="ECO:0007669"/>
    <property type="project" value="TreeGrafter"/>
</dbReference>
<accession>A0A7H9EJQ4</accession>
<dbReference type="EMBL" id="CP047418">
    <property type="protein sequence ID" value="QLL77874.1"/>
    <property type="molecule type" value="Genomic_DNA"/>
</dbReference>
<dbReference type="AlphaFoldDB" id="A0A7H9EJQ4"/>
<evidence type="ECO:0000256" key="1">
    <source>
        <dbReference type="ARBA" id="ARBA00008226"/>
    </source>
</evidence>
<dbReference type="InterPro" id="IPR015944">
    <property type="entry name" value="Gly-tRNA-synth_bsu"/>
</dbReference>
<dbReference type="PROSITE" id="PS50861">
    <property type="entry name" value="AA_TRNA_LIGASE_II_GLYAB"/>
    <property type="match status" value="1"/>
</dbReference>
<dbReference type="GO" id="GO:0004820">
    <property type="term" value="F:glycine-tRNA ligase activity"/>
    <property type="evidence" value="ECO:0007669"/>
    <property type="project" value="UniProtKB-UniRule"/>
</dbReference>
<sequence>MTHTFLLEIGLEEIPAHVVTPSVNQLATKAAAFLKEQRLAFAEIKTYSTPRRLAVEVVGLADKQDDIEEEAKGPSKKIALDADGNWTKAAQGFARGQKLTVDDLFFKELKGTEYVYAKKFIPGKAAAEVLQGMKDVAMSLKFPTMMRWGSNDFEYVRPIKWLVALLDDEVVPFNILNIATGRTSQGHRFLGHPVTIANPAAYVEALRQEKVIVDAHERKNAIVQQIEKLAQANNWKIVVEDDLLEEVNNLVEWPTVFAGSFKEQYLQIPDEVLITSMRDHQRFFYVTDQDGNLLPNFVSVRNGNTDHLENVIAGNEKVLTARLEDAAFFYAEDQKHDIAYYVGRLQDVMFHDKIGSIAQKMERVRLIAGYLGKKLGLMESELTALDRAAQIYKFDLVTEMVGEFSELQGVMGEIYAKLMGEDSQVATAIREQYMPISAEGELPQTKVGAILSIADKIDSIQAFFAAGMIPSGSNDPYALRRQATGIVRIALANNWEVSGPLLEEAIQEAYAQRADLYTKIQPEAKVATAVRGFLFDRLHQILADTTDYRRDILMAVLANKSSSFVHVDQAAQVLMAHKDDTDFKDTVEALTRVTRLASKAGSKDGMSTKIDPTLFENESERVLADRYEHVATGYATESLAAQFDALHSLKDAINAYFDETMIMVDDVAVKQNRLAQLVQIAALTASFGSLEEVQVK</sequence>
<dbReference type="EC" id="6.1.1.14" evidence="8"/>
<gene>
    <name evidence="8" type="primary">glyS</name>
    <name evidence="9" type="ORF">GTO87_04205</name>
</gene>
<comment type="subcellular location">
    <subcellularLocation>
        <location evidence="8">Cytoplasm</location>
    </subcellularLocation>
</comment>
<evidence type="ECO:0000256" key="3">
    <source>
        <dbReference type="ARBA" id="ARBA00022741"/>
    </source>
</evidence>
<reference evidence="9 10" key="1">
    <citation type="submission" date="2020-01" db="EMBL/GenBank/DDBJ databases">
        <title>Complete and circular genome sequences of six lactobacillus isolates from horses.</title>
        <authorList>
            <person name="Hassan H.M."/>
        </authorList>
    </citation>
    <scope>NUCLEOTIDE SEQUENCE [LARGE SCALE GENOMIC DNA]</scope>
    <source>
        <strain evidence="9 10">1A</strain>
    </source>
</reference>
<keyword evidence="5 8" id="KW-0648">Protein biosynthesis</keyword>
<dbReference type="KEGG" id="lsw:GTO87_04205"/>
<protein>
    <recommendedName>
        <fullName evidence="8">Glycine--tRNA ligase beta subunit</fullName>
        <ecNumber evidence="8">6.1.1.14</ecNumber>
    </recommendedName>
    <alternativeName>
        <fullName evidence="8">Glycyl-tRNA synthetase beta subunit</fullName>
        <shortName evidence="8">GlyRS</shortName>
    </alternativeName>
</protein>
<organism evidence="9 10">
    <name type="scientific">Ligilactobacillus saerimneri</name>
    <dbReference type="NCBI Taxonomy" id="228229"/>
    <lineage>
        <taxon>Bacteria</taxon>
        <taxon>Bacillati</taxon>
        <taxon>Bacillota</taxon>
        <taxon>Bacilli</taxon>
        <taxon>Lactobacillales</taxon>
        <taxon>Lactobacillaceae</taxon>
        <taxon>Ligilactobacillus</taxon>
    </lineage>
</organism>
<proteinExistence type="inferred from homology"/>
<dbReference type="PRINTS" id="PR01045">
    <property type="entry name" value="TRNASYNTHGB"/>
</dbReference>